<keyword evidence="1" id="KW-0547">Nucleotide-binding</keyword>
<dbReference type="Pfam" id="PF00071">
    <property type="entry name" value="Ras"/>
    <property type="match status" value="1"/>
</dbReference>
<dbReference type="GO" id="GO:0007165">
    <property type="term" value="P:signal transduction"/>
    <property type="evidence" value="ECO:0007669"/>
    <property type="project" value="InterPro"/>
</dbReference>
<dbReference type="PRINTS" id="PR00449">
    <property type="entry name" value="RASTRNSFRMNG"/>
</dbReference>
<evidence type="ECO:0008006" key="5">
    <source>
        <dbReference type="Google" id="ProtNLM"/>
    </source>
</evidence>
<sequence>MRNEYTVVVLGSGGVGKSALTVKYVLGKFVDTYDPTIEDFYQKELIHCSIRTSFPVQTIVENDAFEPVEHLKASKPFMERLNIYEGAKAIENVLPTYLLLSIRGCFVKSFPGAC</sequence>
<keyword evidence="2" id="KW-0342">GTP-binding</keyword>
<keyword evidence="4" id="KW-1185">Reference proteome</keyword>
<dbReference type="SUPFAM" id="SSF52540">
    <property type="entry name" value="P-loop containing nucleoside triphosphate hydrolases"/>
    <property type="match status" value="1"/>
</dbReference>
<dbReference type="Proteomes" id="UP000281553">
    <property type="component" value="Unassembled WGS sequence"/>
</dbReference>
<dbReference type="PANTHER" id="PTHR24070">
    <property type="entry name" value="RAS, DI-RAS, AND RHEB FAMILY MEMBERS OF SMALL GTPASE SUPERFAMILY"/>
    <property type="match status" value="1"/>
</dbReference>
<dbReference type="PROSITE" id="PS51421">
    <property type="entry name" value="RAS"/>
    <property type="match status" value="1"/>
</dbReference>
<dbReference type="GO" id="GO:0016020">
    <property type="term" value="C:membrane"/>
    <property type="evidence" value="ECO:0007669"/>
    <property type="project" value="InterPro"/>
</dbReference>
<dbReference type="AlphaFoldDB" id="A0A3P7KVR3"/>
<dbReference type="GO" id="GO:0005525">
    <property type="term" value="F:GTP binding"/>
    <property type="evidence" value="ECO:0007669"/>
    <property type="project" value="UniProtKB-KW"/>
</dbReference>
<evidence type="ECO:0000313" key="3">
    <source>
        <dbReference type="EMBL" id="VDN09065.1"/>
    </source>
</evidence>
<protein>
    <recommendedName>
        <fullName evidence="5">Small monomeric GTPase</fullName>
    </recommendedName>
</protein>
<dbReference type="InterPro" id="IPR020849">
    <property type="entry name" value="Small_GTPase_Ras-type"/>
</dbReference>
<name>A0A3P7KVR3_DIBLA</name>
<dbReference type="SMART" id="SM00173">
    <property type="entry name" value="RAS"/>
    <property type="match status" value="1"/>
</dbReference>
<dbReference type="InterPro" id="IPR001806">
    <property type="entry name" value="Small_GTPase"/>
</dbReference>
<dbReference type="Gene3D" id="3.40.50.300">
    <property type="entry name" value="P-loop containing nucleotide triphosphate hydrolases"/>
    <property type="match status" value="1"/>
</dbReference>
<proteinExistence type="predicted"/>
<accession>A0A3P7KVR3</accession>
<organism evidence="3 4">
    <name type="scientific">Dibothriocephalus latus</name>
    <name type="common">Fish tapeworm</name>
    <name type="synonym">Diphyllobothrium latum</name>
    <dbReference type="NCBI Taxonomy" id="60516"/>
    <lineage>
        <taxon>Eukaryota</taxon>
        <taxon>Metazoa</taxon>
        <taxon>Spiralia</taxon>
        <taxon>Lophotrochozoa</taxon>
        <taxon>Platyhelminthes</taxon>
        <taxon>Cestoda</taxon>
        <taxon>Eucestoda</taxon>
        <taxon>Diphyllobothriidea</taxon>
        <taxon>Diphyllobothriidae</taxon>
        <taxon>Dibothriocephalus</taxon>
    </lineage>
</organism>
<dbReference type="GO" id="GO:0003924">
    <property type="term" value="F:GTPase activity"/>
    <property type="evidence" value="ECO:0007669"/>
    <property type="project" value="InterPro"/>
</dbReference>
<gene>
    <name evidence="3" type="ORF">DILT_LOCUS4896</name>
</gene>
<dbReference type="InterPro" id="IPR027417">
    <property type="entry name" value="P-loop_NTPase"/>
</dbReference>
<evidence type="ECO:0000313" key="4">
    <source>
        <dbReference type="Proteomes" id="UP000281553"/>
    </source>
</evidence>
<reference evidence="3 4" key="1">
    <citation type="submission" date="2018-11" db="EMBL/GenBank/DDBJ databases">
        <authorList>
            <consortium name="Pathogen Informatics"/>
        </authorList>
    </citation>
    <scope>NUCLEOTIDE SEQUENCE [LARGE SCALE GENOMIC DNA]</scope>
</reference>
<dbReference type="EMBL" id="UYRU01046329">
    <property type="protein sequence ID" value="VDN09065.1"/>
    <property type="molecule type" value="Genomic_DNA"/>
</dbReference>
<evidence type="ECO:0000256" key="2">
    <source>
        <dbReference type="ARBA" id="ARBA00023134"/>
    </source>
</evidence>
<evidence type="ECO:0000256" key="1">
    <source>
        <dbReference type="ARBA" id="ARBA00022741"/>
    </source>
</evidence>